<dbReference type="InterPro" id="IPR050974">
    <property type="entry name" value="Plant_ZF_CCCH"/>
</dbReference>
<feature type="zinc finger region" description="C3H1-type" evidence="5">
    <location>
        <begin position="213"/>
        <end position="241"/>
    </location>
</feature>
<dbReference type="GO" id="GO:0008270">
    <property type="term" value="F:zinc ion binding"/>
    <property type="evidence" value="ECO:0007669"/>
    <property type="project" value="UniProtKB-KW"/>
</dbReference>
<dbReference type="InterPro" id="IPR036855">
    <property type="entry name" value="Znf_CCCH_sf"/>
</dbReference>
<feature type="domain" description="C3H1-type" evidence="7">
    <location>
        <begin position="152"/>
        <end position="195"/>
    </location>
</feature>
<evidence type="ECO:0000256" key="1">
    <source>
        <dbReference type="ARBA" id="ARBA00022723"/>
    </source>
</evidence>
<gene>
    <name evidence="8" type="primary">gb12922</name>
    <name evidence="8" type="ORF">PR202_gb12922</name>
</gene>
<dbReference type="SMART" id="SM00356">
    <property type="entry name" value="ZnF_C3H1"/>
    <property type="match status" value="4"/>
</dbReference>
<dbReference type="Gene3D" id="4.10.1000.10">
    <property type="entry name" value="Zinc finger, CCCH-type"/>
    <property type="match status" value="3"/>
</dbReference>
<proteinExistence type="predicted"/>
<dbReference type="PANTHER" id="PTHR12506:SF18">
    <property type="entry name" value="ZINC FINGER CCCH DOMAIN-CONTAINING PROTEIN 33-RELATED"/>
    <property type="match status" value="1"/>
</dbReference>
<feature type="domain" description="C3H1-type" evidence="7">
    <location>
        <begin position="213"/>
        <end position="241"/>
    </location>
</feature>
<feature type="domain" description="C3H1-type" evidence="7">
    <location>
        <begin position="373"/>
        <end position="401"/>
    </location>
</feature>
<keyword evidence="4" id="KW-0238">DNA-binding</keyword>
<feature type="domain" description="C3H1-type" evidence="7">
    <location>
        <begin position="107"/>
        <end position="135"/>
    </location>
</feature>
<reference evidence="8" key="2">
    <citation type="submission" date="2021-12" db="EMBL/GenBank/DDBJ databases">
        <title>Resequencing data analysis of finger millet.</title>
        <authorList>
            <person name="Hatakeyama M."/>
            <person name="Aluri S."/>
            <person name="Balachadran M.T."/>
            <person name="Sivarajan S.R."/>
            <person name="Poveda L."/>
            <person name="Shimizu-Inatsugi R."/>
            <person name="Schlapbach R."/>
            <person name="Sreeman S.M."/>
            <person name="Shimizu K.K."/>
        </authorList>
    </citation>
    <scope>NUCLEOTIDE SEQUENCE</scope>
</reference>
<evidence type="ECO:0000259" key="7">
    <source>
        <dbReference type="PROSITE" id="PS50103"/>
    </source>
</evidence>
<keyword evidence="1 5" id="KW-0479">Metal-binding</keyword>
<evidence type="ECO:0000313" key="8">
    <source>
        <dbReference type="EMBL" id="GJN25132.1"/>
    </source>
</evidence>
<feature type="zinc finger region" description="C3H1-type" evidence="5">
    <location>
        <begin position="373"/>
        <end position="401"/>
    </location>
</feature>
<dbReference type="PROSITE" id="PS50103">
    <property type="entry name" value="ZF_C3H1"/>
    <property type="match status" value="4"/>
</dbReference>
<dbReference type="AlphaFoldDB" id="A0AAV5ERU3"/>
<accession>A0AAV5ERU3</accession>
<dbReference type="Proteomes" id="UP001054889">
    <property type="component" value="Unassembled WGS sequence"/>
</dbReference>
<name>A0AAV5ERU3_ELECO</name>
<evidence type="ECO:0000313" key="9">
    <source>
        <dbReference type="Proteomes" id="UP001054889"/>
    </source>
</evidence>
<comment type="caution">
    <text evidence="8">The sequence shown here is derived from an EMBL/GenBank/DDBJ whole genome shotgun (WGS) entry which is preliminary data.</text>
</comment>
<dbReference type="Pfam" id="PF00642">
    <property type="entry name" value="zf-CCCH"/>
    <property type="match status" value="4"/>
</dbReference>
<dbReference type="PANTHER" id="PTHR12506">
    <property type="entry name" value="PROTEIN PHOSPHATASE RELATED"/>
    <property type="match status" value="1"/>
</dbReference>
<evidence type="ECO:0000256" key="5">
    <source>
        <dbReference type="PROSITE-ProRule" id="PRU00723"/>
    </source>
</evidence>
<evidence type="ECO:0000256" key="4">
    <source>
        <dbReference type="ARBA" id="ARBA00023125"/>
    </source>
</evidence>
<feature type="zinc finger region" description="C3H1-type" evidence="5">
    <location>
        <begin position="107"/>
        <end position="135"/>
    </location>
</feature>
<dbReference type="InterPro" id="IPR000571">
    <property type="entry name" value="Znf_CCCH"/>
</dbReference>
<keyword evidence="2 5" id="KW-0863">Zinc-finger</keyword>
<feature type="zinc finger region" description="C3H1-type" evidence="5">
    <location>
        <begin position="152"/>
        <end position="195"/>
    </location>
</feature>
<evidence type="ECO:0000256" key="6">
    <source>
        <dbReference type="SAM" id="MobiDB-lite"/>
    </source>
</evidence>
<evidence type="ECO:0000256" key="2">
    <source>
        <dbReference type="ARBA" id="ARBA00022771"/>
    </source>
</evidence>
<evidence type="ECO:0000256" key="3">
    <source>
        <dbReference type="ARBA" id="ARBA00022833"/>
    </source>
</evidence>
<dbReference type="EMBL" id="BQKI01000078">
    <property type="protein sequence ID" value="GJN25132.1"/>
    <property type="molecule type" value="Genomic_DNA"/>
</dbReference>
<keyword evidence="9" id="KW-1185">Reference proteome</keyword>
<dbReference type="GO" id="GO:0003729">
    <property type="term" value="F:mRNA binding"/>
    <property type="evidence" value="ECO:0007669"/>
    <property type="project" value="TreeGrafter"/>
</dbReference>
<dbReference type="GO" id="GO:0003677">
    <property type="term" value="F:DNA binding"/>
    <property type="evidence" value="ECO:0007669"/>
    <property type="project" value="UniProtKB-KW"/>
</dbReference>
<sequence>MAAPTAGGGGGGVSGEGSSSAAAAAAATIGTHGVHEGEHLVFLFLLATPLITRSGSCALGESSFSAAEIAFTVAAAVIGPHEAGEVAEAMWQMNLGEVAESGPYPERVGEPDCSYYMRTGLCRFGMTCKFNHPPDRKLAVAAARMKGEYPQRNGQPECQLFIILLLFSLPFFLQYYLKTGTCKFGATCKFHHPREKAAMANRVHWNSLGYPLRPNEKECAYYLRTGQCKFGMTCKFHHPEPSNTMVAVRGYSPGQAATSPGQHPYQGAVTSWPLSRSGSFIASPRWPGHSSYAQVIVPPGLLQVPGWNPYAAQIGSSSSDDQQRTPGGAQYYTGSRRSETPGMGDQGMFSSYQAGSVPVGLYAVPRENVFPDRPDQPECLFYMKTGDCKFGAVCKFHHPKDRTNPAPNCALSSIGLPLRPVRFCKATCL</sequence>
<organism evidence="8 9">
    <name type="scientific">Eleusine coracana subsp. coracana</name>
    <dbReference type="NCBI Taxonomy" id="191504"/>
    <lineage>
        <taxon>Eukaryota</taxon>
        <taxon>Viridiplantae</taxon>
        <taxon>Streptophyta</taxon>
        <taxon>Embryophyta</taxon>
        <taxon>Tracheophyta</taxon>
        <taxon>Spermatophyta</taxon>
        <taxon>Magnoliopsida</taxon>
        <taxon>Liliopsida</taxon>
        <taxon>Poales</taxon>
        <taxon>Poaceae</taxon>
        <taxon>PACMAD clade</taxon>
        <taxon>Chloridoideae</taxon>
        <taxon>Cynodonteae</taxon>
        <taxon>Eleusininae</taxon>
        <taxon>Eleusine</taxon>
    </lineage>
</organism>
<reference evidence="8" key="1">
    <citation type="journal article" date="2018" name="DNA Res.">
        <title>Multiple hybrid de novo genome assembly of finger millet, an orphan allotetraploid crop.</title>
        <authorList>
            <person name="Hatakeyama M."/>
            <person name="Aluri S."/>
            <person name="Balachadran M.T."/>
            <person name="Sivarajan S.R."/>
            <person name="Patrignani A."/>
            <person name="Gruter S."/>
            <person name="Poveda L."/>
            <person name="Shimizu-Inatsugi R."/>
            <person name="Baeten J."/>
            <person name="Francoijs K.J."/>
            <person name="Nataraja K.N."/>
            <person name="Reddy Y.A.N."/>
            <person name="Phadnis S."/>
            <person name="Ravikumar R.L."/>
            <person name="Schlapbach R."/>
            <person name="Sreeman S.M."/>
            <person name="Shimizu K.K."/>
        </authorList>
    </citation>
    <scope>NUCLEOTIDE SEQUENCE</scope>
</reference>
<keyword evidence="3 5" id="KW-0862">Zinc</keyword>
<feature type="region of interest" description="Disordered" evidence="6">
    <location>
        <begin position="314"/>
        <end position="345"/>
    </location>
</feature>
<protein>
    <recommendedName>
        <fullName evidence="7">C3H1-type domain-containing protein</fullName>
    </recommendedName>
</protein>
<dbReference type="SUPFAM" id="SSF90229">
    <property type="entry name" value="CCCH zinc finger"/>
    <property type="match status" value="3"/>
</dbReference>